<dbReference type="RefSeq" id="WP_011382894.1">
    <property type="nucleotide sequence ID" value="NC_007626.1"/>
</dbReference>
<name>Q2WA71_PARM1</name>
<sequence>MLSNKIEALRERLVIYRGEGLVLEPQGVDTICAMLAAFAYDARQLEQSAVSDLAKAGDDLPENVVQIATVLARKGVRVGPRPIGGGDAA</sequence>
<organism evidence="1 2">
    <name type="scientific">Paramagnetospirillum magneticum (strain ATCC 700264 / AMB-1)</name>
    <name type="common">Magnetospirillum magneticum</name>
    <dbReference type="NCBI Taxonomy" id="342108"/>
    <lineage>
        <taxon>Bacteria</taxon>
        <taxon>Pseudomonadati</taxon>
        <taxon>Pseudomonadota</taxon>
        <taxon>Alphaproteobacteria</taxon>
        <taxon>Rhodospirillales</taxon>
        <taxon>Magnetospirillaceae</taxon>
        <taxon>Paramagnetospirillum</taxon>
    </lineage>
</organism>
<protein>
    <submittedName>
        <fullName evidence="1">Uncharacterized protein</fullName>
    </submittedName>
</protein>
<dbReference type="KEGG" id="mag:amb0450"/>
<evidence type="ECO:0000313" key="1">
    <source>
        <dbReference type="EMBL" id="BAE49254.1"/>
    </source>
</evidence>
<keyword evidence="2" id="KW-1185">Reference proteome</keyword>
<dbReference type="AlphaFoldDB" id="Q2WA71"/>
<proteinExistence type="predicted"/>
<dbReference type="STRING" id="342108.amb0450"/>
<dbReference type="Proteomes" id="UP000007058">
    <property type="component" value="Chromosome"/>
</dbReference>
<evidence type="ECO:0000313" key="2">
    <source>
        <dbReference type="Proteomes" id="UP000007058"/>
    </source>
</evidence>
<dbReference type="HOGENOM" id="CLU_2451062_0_0_5"/>
<accession>Q2WA71</accession>
<dbReference type="EMBL" id="AP007255">
    <property type="protein sequence ID" value="BAE49254.1"/>
    <property type="molecule type" value="Genomic_DNA"/>
</dbReference>
<gene>
    <name evidence="1" type="ordered locus">amb0450</name>
</gene>
<reference evidence="1 2" key="1">
    <citation type="journal article" date="2005" name="DNA Res.">
        <title>Complete genome sequence of the facultative anaerobic magnetotactic bacterium Magnetospirillum sp. strain AMB-1.</title>
        <authorList>
            <person name="Matsunaga T."/>
            <person name="Okamura Y."/>
            <person name="Fukuda Y."/>
            <person name="Wahyudi A.T."/>
            <person name="Murase Y."/>
            <person name="Takeyama H."/>
        </authorList>
    </citation>
    <scope>NUCLEOTIDE SEQUENCE [LARGE SCALE GENOMIC DNA]</scope>
    <source>
        <strain evidence="2">ATCC 700264 / AMB-1</strain>
    </source>
</reference>